<dbReference type="InterPro" id="IPR005084">
    <property type="entry name" value="CBM6"/>
</dbReference>
<dbReference type="Pfam" id="PF16403">
    <property type="entry name" value="Bact_surface_Ig-like"/>
    <property type="match status" value="1"/>
</dbReference>
<evidence type="ECO:0000313" key="3">
    <source>
        <dbReference type="EMBL" id="GHC13803.1"/>
    </source>
</evidence>
<dbReference type="InterPro" id="IPR013783">
    <property type="entry name" value="Ig-like_fold"/>
</dbReference>
<protein>
    <recommendedName>
        <fullName evidence="2">CBM6 domain-containing protein</fullName>
    </recommendedName>
</protein>
<dbReference type="PROSITE" id="PS51175">
    <property type="entry name" value="CBM6"/>
    <property type="match status" value="1"/>
</dbReference>
<keyword evidence="1" id="KW-0732">Signal</keyword>
<name>A0A8J3GEE1_9BACT</name>
<comment type="caution">
    <text evidence="3">The sequence shown here is derived from an EMBL/GenBank/DDBJ whole genome shotgun (WGS) entry which is preliminary data.</text>
</comment>
<dbReference type="SMART" id="SM00606">
    <property type="entry name" value="CBD_IV"/>
    <property type="match status" value="1"/>
</dbReference>
<proteinExistence type="predicted"/>
<dbReference type="GO" id="GO:0030246">
    <property type="term" value="F:carbohydrate binding"/>
    <property type="evidence" value="ECO:0007669"/>
    <property type="project" value="InterPro"/>
</dbReference>
<accession>A0A8J3GEE1</accession>
<dbReference type="Gene3D" id="2.60.40.10">
    <property type="entry name" value="Immunoglobulins"/>
    <property type="match status" value="1"/>
</dbReference>
<reference evidence="3" key="1">
    <citation type="journal article" date="2014" name="Int. J. Syst. Evol. Microbiol.">
        <title>Complete genome sequence of Corynebacterium casei LMG S-19264T (=DSM 44701T), isolated from a smear-ripened cheese.</title>
        <authorList>
            <consortium name="US DOE Joint Genome Institute (JGI-PGF)"/>
            <person name="Walter F."/>
            <person name="Albersmeier A."/>
            <person name="Kalinowski J."/>
            <person name="Ruckert C."/>
        </authorList>
    </citation>
    <scope>NUCLEOTIDE SEQUENCE</scope>
    <source>
        <strain evidence="3">KCTC 12870</strain>
    </source>
</reference>
<feature type="domain" description="CBM6" evidence="2">
    <location>
        <begin position="866"/>
        <end position="1003"/>
    </location>
</feature>
<dbReference type="Pfam" id="PF03422">
    <property type="entry name" value="CBM_6"/>
    <property type="match status" value="1"/>
</dbReference>
<dbReference type="Gene3D" id="2.60.120.260">
    <property type="entry name" value="Galactose-binding domain-like"/>
    <property type="match status" value="1"/>
</dbReference>
<dbReference type="InterPro" id="IPR006584">
    <property type="entry name" value="Cellulose-bd_IV"/>
</dbReference>
<dbReference type="InterPro" id="IPR008979">
    <property type="entry name" value="Galactose-bd-like_sf"/>
</dbReference>
<dbReference type="SUPFAM" id="SSF49785">
    <property type="entry name" value="Galactose-binding domain-like"/>
    <property type="match status" value="1"/>
</dbReference>
<dbReference type="CDD" id="cd04080">
    <property type="entry name" value="CBM6_cellulase-like"/>
    <property type="match status" value="1"/>
</dbReference>
<organism evidence="3 4">
    <name type="scientific">Cerasicoccus arenae</name>
    <dbReference type="NCBI Taxonomy" id="424488"/>
    <lineage>
        <taxon>Bacteria</taxon>
        <taxon>Pseudomonadati</taxon>
        <taxon>Verrucomicrobiota</taxon>
        <taxon>Opitutia</taxon>
        <taxon>Puniceicoccales</taxon>
        <taxon>Cerasicoccaceae</taxon>
        <taxon>Cerasicoccus</taxon>
    </lineage>
</organism>
<dbReference type="EMBL" id="BMXG01000038">
    <property type="protein sequence ID" value="GHC13803.1"/>
    <property type="molecule type" value="Genomic_DNA"/>
</dbReference>
<evidence type="ECO:0000313" key="4">
    <source>
        <dbReference type="Proteomes" id="UP000642829"/>
    </source>
</evidence>
<keyword evidence="4" id="KW-1185">Reference proteome</keyword>
<evidence type="ECO:0000256" key="1">
    <source>
        <dbReference type="ARBA" id="ARBA00022729"/>
    </source>
</evidence>
<reference evidence="3" key="2">
    <citation type="submission" date="2020-09" db="EMBL/GenBank/DDBJ databases">
        <authorList>
            <person name="Sun Q."/>
            <person name="Kim S."/>
        </authorList>
    </citation>
    <scope>NUCLEOTIDE SEQUENCE</scope>
    <source>
        <strain evidence="3">KCTC 12870</strain>
    </source>
</reference>
<dbReference type="RefSeq" id="WP_234043875.1">
    <property type="nucleotide sequence ID" value="NZ_JAENIH010000074.1"/>
</dbReference>
<dbReference type="InterPro" id="IPR032179">
    <property type="entry name" value="Cry22Aa_Ig-like"/>
</dbReference>
<dbReference type="AlphaFoldDB" id="A0A8J3GEE1"/>
<gene>
    <name evidence="3" type="ORF">GCM10007047_33890</name>
</gene>
<evidence type="ECO:0000259" key="2">
    <source>
        <dbReference type="PROSITE" id="PS51175"/>
    </source>
</evidence>
<sequence>MLAGVHTTFAQMPNTTTNRLATQADADYWPNVNVDDYIYFSPDDNHGGLYDSPPVGLGKKVHIYAGDYTRISLKGDYAVNSQAQPTVITNLGGQVRIVGTTDWLRSLSISGFMNVHVTGKYDPVAQTGDPNYLGHNGGANMGDGEYYRNYGIWVDNLWAAHRASADPLNTTGVGNLVRIQNFDYCKINYVAAFGGGFAAFNLKNDQPYAPDGVCEVDAQDCFAAFTTSESFYIGKFTANYDRTKLTLRNNIMFFSGTEAMQTDGLVEGSRIENNIIYGSASNFRTPFQSSYQEGLQQLSYSEGDIEVRNNVMVGGMGMMQTIRKSDNASEGSPSASKKFIYDNNYLGMGRAHASYIWNGDDITPYEFTNNIWGPLDVPNTNDAYTNEVDATAFQEIGVTGNPTLISGNLYDPRLQQWAYTYNGGTCVTEVNNEWRNIPQIKFMDTGFADDFDMRRVTIWAPIFETDGYAGRDGEYITYQTGDVVIHYDMTGSEAGMTKLYQCISGYTGDATNYYYPDQSPTKWQQLTWNGNNMPPVDVRIQPDTFYNYRGLGLTYNPANQNADDLEAPEITLLGGSKISVEVGSSYFDPGYIAVDNVDGNLSESVVTTWITDPIDMNQTGEYAMTYDVMDAAGNKANTAFRTIYVSDTNITYGTVSKVNMHKNSGVNSLYPDWTDLGNGGTGLEYNGLPTNTDLYDVNGAATGWHMLIENIYQGYSQHSKIFTNSPGLTIGDFPAAITRQGIKITAPYNNPCVFRLTGMDPNKYYEVSYTGYIENYVGYNIDATLLDAITGEGDTIIVEENVDQVGLVANAKPDSTGLMDLIFTTEHPIGTPNISGLIITEKSGYGTAPSGITRAPYGGAVHSIPGRTEAEDYDIGGEGVAYHDTTTGNTPNNYRTDDVDVGTTSSGYMVGWINNGEWLEYTVNVATTGNYDLSIRLAQNAHTNKSIGMSIDGGTPVSVTTTHTGGWNTYSTFTSSGIYLSEGQHVLRFELNAGYNFDWFELSQN</sequence>
<dbReference type="Proteomes" id="UP000642829">
    <property type="component" value="Unassembled WGS sequence"/>
</dbReference>